<dbReference type="InterPro" id="IPR013977">
    <property type="entry name" value="GcvT_C"/>
</dbReference>
<dbReference type="PANTHER" id="PTHR43757">
    <property type="entry name" value="AMINOMETHYLTRANSFERASE"/>
    <property type="match status" value="1"/>
</dbReference>
<dbReference type="Gene3D" id="3.30.1360.120">
    <property type="entry name" value="Probable tRNA modification gtpase trme, domain 1"/>
    <property type="match status" value="1"/>
</dbReference>
<evidence type="ECO:0000259" key="4">
    <source>
        <dbReference type="Pfam" id="PF08669"/>
    </source>
</evidence>
<protein>
    <submittedName>
        <fullName evidence="6">Sarcosine oxidase subunit alpha</fullName>
    </submittedName>
</protein>
<dbReference type="SUPFAM" id="SSF51905">
    <property type="entry name" value="FAD/NAD(P)-binding domain"/>
    <property type="match status" value="1"/>
</dbReference>
<evidence type="ECO:0000259" key="3">
    <source>
        <dbReference type="Pfam" id="PF01571"/>
    </source>
</evidence>
<dbReference type="AlphaFoldDB" id="A0AA35TG48"/>
<evidence type="ECO:0000256" key="2">
    <source>
        <dbReference type="ARBA" id="ARBA00023002"/>
    </source>
</evidence>
<dbReference type="InterPro" id="IPR027266">
    <property type="entry name" value="TrmE/GcvT-like"/>
</dbReference>
<sequence length="736" mass="79153">MPEVRVLTRTTLFGYYDHNSLSALERRTDHLGPRARTDMSRQRLWNIKARRVVLATGAHERPLVFADNDRPGIMLASAAQRYLNHHAALPGKRAVLFTNNDDAYEAAHDIVDAGGTVAAVVDCRPEPAALLATKLKEAGVALHTGSVIAATHGTKRVRAVTLATLGRDGRIGGSLRRIACDSVLVSGGWNPAVHLFSQATQALEVAGAANGSFGLTACLAEGAAAGARAAQAAGFGDGTAPAVPPVDAPEPGAITPLWLVPGLKPLGHGKAKHMVDHQDDVTAADIQLAAREGFRSGKTSNVNGLAILADALGKTVPEVGTTTYRPPYTPVTFGALAGRDRGALMDPVRRTAMHEWHEDHGAVFEPVGQWHRPWWYPKPGEDKHAAVARECLAVREAVGILDASTLGKIDIKGPDATTLLDMVYTNAFSTLKVGRVRYGLMCGDDGMVFDDGTTARLGENHYLMTTTTGNAAHVLEWLEEWLQTEWPELKVYCTSVTEQWATVALAGPKARDVLAAMAPELALDTDSFPFMSVKEGIVAGVNARVFRISFTGELSFEINVPWHHGRHLWEALMQAGAEHGITPYGTEAMHVLRAERGFIIVGQETDGTTTPQDLGMDWIVSKKKPDFLGKRAWTREDTQRDDRKQLVGILTDNPNAVLPEGTQLVDKPGRPPLPMIGHVTSSYASPTLGRSIALALVKGGRARMGETIHAAPESGFLPCKVTEPVFYDPEGAKRDG</sequence>
<gene>
    <name evidence="6" type="ORF">GBAR_LOCUS26144</name>
</gene>
<dbReference type="Pfam" id="PF08669">
    <property type="entry name" value="GCV_T_C"/>
    <property type="match status" value="1"/>
</dbReference>
<feature type="domain" description="SoxA A3" evidence="5">
    <location>
        <begin position="271"/>
        <end position="339"/>
    </location>
</feature>
<dbReference type="InterPro" id="IPR028896">
    <property type="entry name" value="GcvT/YgfZ/DmdA"/>
</dbReference>
<comment type="similarity">
    <text evidence="1">Belongs to the GcvT family.</text>
</comment>
<dbReference type="InterPro" id="IPR029043">
    <property type="entry name" value="GcvT/YgfZ_C"/>
</dbReference>
<feature type="domain" description="GCVT N-terminal" evidence="3">
    <location>
        <begin position="353"/>
        <end position="624"/>
    </location>
</feature>
<dbReference type="Gene3D" id="3.50.50.60">
    <property type="entry name" value="FAD/NAD(P)-binding domain"/>
    <property type="match status" value="2"/>
</dbReference>
<reference evidence="6" key="1">
    <citation type="submission" date="2023-03" db="EMBL/GenBank/DDBJ databases">
        <authorList>
            <person name="Steffen K."/>
            <person name="Cardenas P."/>
        </authorList>
    </citation>
    <scope>NUCLEOTIDE SEQUENCE</scope>
</reference>
<dbReference type="SUPFAM" id="SSF103025">
    <property type="entry name" value="Folate-binding domain"/>
    <property type="match status" value="1"/>
</dbReference>
<proteinExistence type="inferred from homology"/>
<keyword evidence="2" id="KW-0560">Oxidoreductase</keyword>
<dbReference type="Proteomes" id="UP001174909">
    <property type="component" value="Unassembled WGS sequence"/>
</dbReference>
<dbReference type="InterPro" id="IPR006222">
    <property type="entry name" value="GCVT_N"/>
</dbReference>
<evidence type="ECO:0000256" key="1">
    <source>
        <dbReference type="ARBA" id="ARBA00008609"/>
    </source>
</evidence>
<comment type="caution">
    <text evidence="6">The sequence shown here is derived from an EMBL/GenBank/DDBJ whole genome shotgun (WGS) entry which is preliminary data.</text>
</comment>
<dbReference type="SUPFAM" id="SSF101790">
    <property type="entry name" value="Aminomethyltransferase beta-barrel domain"/>
    <property type="match status" value="1"/>
</dbReference>
<evidence type="ECO:0000313" key="7">
    <source>
        <dbReference type="Proteomes" id="UP001174909"/>
    </source>
</evidence>
<dbReference type="InterPro" id="IPR041117">
    <property type="entry name" value="SoxA_A3"/>
</dbReference>
<evidence type="ECO:0000313" key="6">
    <source>
        <dbReference type="EMBL" id="CAI8047323.1"/>
    </source>
</evidence>
<accession>A0AA35TG48</accession>
<dbReference type="EMBL" id="CASHTH010003626">
    <property type="protein sequence ID" value="CAI8047323.1"/>
    <property type="molecule type" value="Genomic_DNA"/>
</dbReference>
<dbReference type="GO" id="GO:0016491">
    <property type="term" value="F:oxidoreductase activity"/>
    <property type="evidence" value="ECO:0007669"/>
    <property type="project" value="UniProtKB-KW"/>
</dbReference>
<dbReference type="PANTHER" id="PTHR43757:SF2">
    <property type="entry name" value="AMINOMETHYLTRANSFERASE, MITOCHONDRIAL"/>
    <property type="match status" value="1"/>
</dbReference>
<feature type="domain" description="Aminomethyltransferase C-terminal" evidence="4">
    <location>
        <begin position="644"/>
        <end position="728"/>
    </location>
</feature>
<dbReference type="InterPro" id="IPR036188">
    <property type="entry name" value="FAD/NAD-bd_sf"/>
</dbReference>
<dbReference type="GO" id="GO:0005739">
    <property type="term" value="C:mitochondrion"/>
    <property type="evidence" value="ECO:0007669"/>
    <property type="project" value="TreeGrafter"/>
</dbReference>
<dbReference type="Pfam" id="PF01571">
    <property type="entry name" value="GCV_T"/>
    <property type="match status" value="1"/>
</dbReference>
<keyword evidence="7" id="KW-1185">Reference proteome</keyword>
<organism evidence="6 7">
    <name type="scientific">Geodia barretti</name>
    <name type="common">Barrett's horny sponge</name>
    <dbReference type="NCBI Taxonomy" id="519541"/>
    <lineage>
        <taxon>Eukaryota</taxon>
        <taxon>Metazoa</taxon>
        <taxon>Porifera</taxon>
        <taxon>Demospongiae</taxon>
        <taxon>Heteroscleromorpha</taxon>
        <taxon>Tetractinellida</taxon>
        <taxon>Astrophorina</taxon>
        <taxon>Geodiidae</taxon>
        <taxon>Geodia</taxon>
    </lineage>
</organism>
<name>A0AA35TG48_GEOBA</name>
<dbReference type="Pfam" id="PF17806">
    <property type="entry name" value="SO_alpha_A3"/>
    <property type="match status" value="1"/>
</dbReference>
<evidence type="ECO:0000259" key="5">
    <source>
        <dbReference type="Pfam" id="PF17806"/>
    </source>
</evidence>